<reference evidence="2" key="1">
    <citation type="journal article" date="2014" name="Proc. Natl. Acad. Sci. U.S.A.">
        <title>Extensive sampling of basidiomycete genomes demonstrates inadequacy of the white-rot/brown-rot paradigm for wood decay fungi.</title>
        <authorList>
            <person name="Riley R."/>
            <person name="Salamov A.A."/>
            <person name="Brown D.W."/>
            <person name="Nagy L.G."/>
            <person name="Floudas D."/>
            <person name="Held B.W."/>
            <person name="Levasseur A."/>
            <person name="Lombard V."/>
            <person name="Morin E."/>
            <person name="Otillar R."/>
            <person name="Lindquist E.A."/>
            <person name="Sun H."/>
            <person name="LaButti K.M."/>
            <person name="Schmutz J."/>
            <person name="Jabbour D."/>
            <person name="Luo H."/>
            <person name="Baker S.E."/>
            <person name="Pisabarro A.G."/>
            <person name="Walton J.D."/>
            <person name="Blanchette R.A."/>
            <person name="Henrissat B."/>
            <person name="Martin F."/>
            <person name="Cullen D."/>
            <person name="Hibbett D.S."/>
            <person name="Grigoriev I.V."/>
        </authorList>
    </citation>
    <scope>NUCLEOTIDE SEQUENCE [LARGE SCALE GENOMIC DNA]</scope>
    <source>
        <strain evidence="2">MUCL 33604</strain>
    </source>
</reference>
<dbReference type="HOGENOM" id="CLU_2590096_0_0_1"/>
<accession>A0A067P8W8</accession>
<evidence type="ECO:0000313" key="1">
    <source>
        <dbReference type="EMBL" id="KDQ51234.1"/>
    </source>
</evidence>
<dbReference type="InParanoid" id="A0A067P8W8"/>
<dbReference type="Proteomes" id="UP000027265">
    <property type="component" value="Unassembled WGS sequence"/>
</dbReference>
<feature type="non-terminal residue" evidence="1">
    <location>
        <position position="80"/>
    </location>
</feature>
<dbReference type="AlphaFoldDB" id="A0A067P8W8"/>
<protein>
    <submittedName>
        <fullName evidence="1">Uncharacterized protein</fullName>
    </submittedName>
</protein>
<gene>
    <name evidence="1" type="ORF">JAAARDRAFT_706434</name>
</gene>
<sequence>MAPNSRHDILSVILPCVGGVYQSPSRESWLRWTGALYCRIVQGILRCASHFVLVFRTRADHAILRKKFGEERDERAQRVP</sequence>
<keyword evidence="2" id="KW-1185">Reference proteome</keyword>
<proteinExistence type="predicted"/>
<dbReference type="EMBL" id="KL197750">
    <property type="protein sequence ID" value="KDQ51234.1"/>
    <property type="molecule type" value="Genomic_DNA"/>
</dbReference>
<organism evidence="1 2">
    <name type="scientific">Jaapia argillacea MUCL 33604</name>
    <dbReference type="NCBI Taxonomy" id="933084"/>
    <lineage>
        <taxon>Eukaryota</taxon>
        <taxon>Fungi</taxon>
        <taxon>Dikarya</taxon>
        <taxon>Basidiomycota</taxon>
        <taxon>Agaricomycotina</taxon>
        <taxon>Agaricomycetes</taxon>
        <taxon>Agaricomycetidae</taxon>
        <taxon>Jaapiales</taxon>
        <taxon>Jaapiaceae</taxon>
        <taxon>Jaapia</taxon>
    </lineage>
</organism>
<evidence type="ECO:0000313" key="2">
    <source>
        <dbReference type="Proteomes" id="UP000027265"/>
    </source>
</evidence>
<name>A0A067P8W8_9AGAM</name>